<dbReference type="Proteomes" id="UP001390339">
    <property type="component" value="Unassembled WGS sequence"/>
</dbReference>
<reference evidence="3 4" key="1">
    <citation type="journal article" date="2024" name="IMA Fungus">
        <title>Apiospora arundinis, a panoply of carbohydrate-active enzymes and secondary metabolites.</title>
        <authorList>
            <person name="Sorensen T."/>
            <person name="Petersen C."/>
            <person name="Muurmann A.T."/>
            <person name="Christiansen J.V."/>
            <person name="Brundto M.L."/>
            <person name="Overgaard C.K."/>
            <person name="Boysen A.T."/>
            <person name="Wollenberg R.D."/>
            <person name="Larsen T.O."/>
            <person name="Sorensen J.L."/>
            <person name="Nielsen K.L."/>
            <person name="Sondergaard T.E."/>
        </authorList>
    </citation>
    <scope>NUCLEOTIDE SEQUENCE [LARGE SCALE GENOMIC DNA]</scope>
    <source>
        <strain evidence="3 4">AAU 773</strain>
    </source>
</reference>
<evidence type="ECO:0000313" key="4">
    <source>
        <dbReference type="Proteomes" id="UP001390339"/>
    </source>
</evidence>
<dbReference type="EMBL" id="JAPCWZ010000007">
    <property type="protein sequence ID" value="KAK8855104.1"/>
    <property type="molecule type" value="Genomic_DNA"/>
</dbReference>
<proteinExistence type="predicted"/>
<feature type="chain" id="PRO_5046341942" evidence="2">
    <location>
        <begin position="17"/>
        <end position="110"/>
    </location>
</feature>
<feature type="region of interest" description="Disordered" evidence="1">
    <location>
        <begin position="91"/>
        <end position="110"/>
    </location>
</feature>
<keyword evidence="4" id="KW-1185">Reference proteome</keyword>
<comment type="caution">
    <text evidence="3">The sequence shown here is derived from an EMBL/GenBank/DDBJ whole genome shotgun (WGS) entry which is preliminary data.</text>
</comment>
<evidence type="ECO:0000256" key="2">
    <source>
        <dbReference type="SAM" id="SignalP"/>
    </source>
</evidence>
<keyword evidence="2" id="KW-0732">Signal</keyword>
<feature type="compositionally biased region" description="Polar residues" evidence="1">
    <location>
        <begin position="101"/>
        <end position="110"/>
    </location>
</feature>
<sequence>MKPVLIATIVAGSAAAAPISAEGLERGPLPSNPDCEHSYPPCPFPPIWIPPIKVPPGLGGGGGGINVPSNPDCEHSYPPCPFPPIWIPPIEVPPGLGGSSADDTSNPDST</sequence>
<feature type="signal peptide" evidence="2">
    <location>
        <begin position="1"/>
        <end position="16"/>
    </location>
</feature>
<evidence type="ECO:0000256" key="1">
    <source>
        <dbReference type="SAM" id="MobiDB-lite"/>
    </source>
</evidence>
<name>A0ABR2HYA5_9PEZI</name>
<organism evidence="3 4">
    <name type="scientific">Apiospora arundinis</name>
    <dbReference type="NCBI Taxonomy" id="335852"/>
    <lineage>
        <taxon>Eukaryota</taxon>
        <taxon>Fungi</taxon>
        <taxon>Dikarya</taxon>
        <taxon>Ascomycota</taxon>
        <taxon>Pezizomycotina</taxon>
        <taxon>Sordariomycetes</taxon>
        <taxon>Xylariomycetidae</taxon>
        <taxon>Amphisphaeriales</taxon>
        <taxon>Apiosporaceae</taxon>
        <taxon>Apiospora</taxon>
    </lineage>
</organism>
<gene>
    <name evidence="3" type="ORF">PGQ11_011016</name>
</gene>
<protein>
    <submittedName>
        <fullName evidence="3">Uncharacterized protein</fullName>
    </submittedName>
</protein>
<evidence type="ECO:0000313" key="3">
    <source>
        <dbReference type="EMBL" id="KAK8855104.1"/>
    </source>
</evidence>
<accession>A0ABR2HYA5</accession>